<reference evidence="2" key="1">
    <citation type="journal article" date="2019" name="J. Virol.">
        <title>Medusavirus, a novel large DNA virus discovered from hot spring water.</title>
        <authorList>
            <person name="Yoshikawa G."/>
            <person name="Blanc-Mathieu R."/>
            <person name="Song C."/>
            <person name="Kayama Y."/>
            <person name="Mochizuki T."/>
            <person name="Murata K."/>
            <person name="Ogata H."/>
            <person name="Takemura M."/>
        </authorList>
    </citation>
    <scope>NUCLEOTIDE SEQUENCE [LARGE SCALE GENOMIC DNA]</scope>
</reference>
<dbReference type="KEGG" id="vg:80540531"/>
<proteinExistence type="predicted"/>
<dbReference type="Proteomes" id="UP001161669">
    <property type="component" value="Segment"/>
</dbReference>
<protein>
    <submittedName>
        <fullName evidence="1">Uncharacterized protein</fullName>
    </submittedName>
</protein>
<name>A0A3T1CWJ2_9VIRU</name>
<sequence length="60" mass="6953">MDASRFECPPSTFGEKVLNSLAELYWGESLPVGRCIRRRAELLRQMEKEKRDAADNNNRP</sequence>
<organism evidence="1 2">
    <name type="scientific">Acanthamoeba castellanii medusavirus J1</name>
    <dbReference type="NCBI Taxonomy" id="3114988"/>
    <lineage>
        <taxon>Viruses</taxon>
        <taxon>Varidnaviria</taxon>
        <taxon>Bamfordvirae</taxon>
        <taxon>Nucleocytoviricota</taxon>
        <taxon>Megaviricetes</taxon>
        <taxon>Mamonoviridae</taxon>
        <taxon>Medusavirus</taxon>
        <taxon>Medusavirus medusae</taxon>
    </lineage>
</organism>
<dbReference type="EMBL" id="AP018495">
    <property type="protein sequence ID" value="BBI30179.1"/>
    <property type="molecule type" value="Genomic_DNA"/>
</dbReference>
<keyword evidence="2" id="KW-1185">Reference proteome</keyword>
<evidence type="ECO:0000313" key="1">
    <source>
        <dbReference type="EMBL" id="BBI30179.1"/>
    </source>
</evidence>
<accession>A0A3T1CWJ2</accession>
<evidence type="ECO:0000313" key="2">
    <source>
        <dbReference type="Proteomes" id="UP001161669"/>
    </source>
</evidence>